<feature type="compositionally biased region" description="Low complexity" evidence="1">
    <location>
        <begin position="304"/>
        <end position="313"/>
    </location>
</feature>
<accession>A0ABM0LYW6</accession>
<dbReference type="GeneID" id="102810367"/>
<dbReference type="Proteomes" id="UP000694865">
    <property type="component" value="Unplaced"/>
</dbReference>
<feature type="compositionally biased region" description="Basic and acidic residues" evidence="1">
    <location>
        <begin position="270"/>
        <end position="279"/>
    </location>
</feature>
<dbReference type="RefSeq" id="XP_006812957.1">
    <property type="nucleotide sequence ID" value="XM_006812894.1"/>
</dbReference>
<feature type="compositionally biased region" description="Polar residues" evidence="1">
    <location>
        <begin position="60"/>
        <end position="73"/>
    </location>
</feature>
<protein>
    <submittedName>
        <fullName evidence="3">Vegetative cell wall protein gp1-like</fullName>
    </submittedName>
</protein>
<organism evidence="2 3">
    <name type="scientific">Saccoglossus kowalevskii</name>
    <name type="common">Acorn worm</name>
    <dbReference type="NCBI Taxonomy" id="10224"/>
    <lineage>
        <taxon>Eukaryota</taxon>
        <taxon>Metazoa</taxon>
        <taxon>Hemichordata</taxon>
        <taxon>Enteropneusta</taxon>
        <taxon>Harrimaniidae</taxon>
        <taxon>Saccoglossus</taxon>
    </lineage>
</organism>
<feature type="compositionally biased region" description="Low complexity" evidence="1">
    <location>
        <begin position="282"/>
        <end position="297"/>
    </location>
</feature>
<proteinExistence type="predicted"/>
<reference evidence="3" key="1">
    <citation type="submission" date="2025-08" db="UniProtKB">
        <authorList>
            <consortium name="RefSeq"/>
        </authorList>
    </citation>
    <scope>IDENTIFICATION</scope>
    <source>
        <tissue evidence="3">Testes</tissue>
    </source>
</reference>
<feature type="compositionally biased region" description="Pro residues" evidence="1">
    <location>
        <begin position="113"/>
        <end position="133"/>
    </location>
</feature>
<keyword evidence="2" id="KW-1185">Reference proteome</keyword>
<evidence type="ECO:0000256" key="1">
    <source>
        <dbReference type="SAM" id="MobiDB-lite"/>
    </source>
</evidence>
<evidence type="ECO:0000313" key="2">
    <source>
        <dbReference type="Proteomes" id="UP000694865"/>
    </source>
</evidence>
<gene>
    <name evidence="3" type="primary">LOC102810367</name>
</gene>
<name>A0ABM0LYW6_SACKO</name>
<feature type="compositionally biased region" description="Pro residues" evidence="1">
    <location>
        <begin position="325"/>
        <end position="340"/>
    </location>
</feature>
<sequence>MVLANQNGLYNLFSVYILQPSRISNPYGVAHSGHAANEDEALQLLIDFGMHVPTEPQKMSPETTLPKNNSTSDLPVMDTTPQPVHPVHSDGDLASTVMDPIHVQQKSDSLPQPCIPQPAPRSKPVRSAPPVPASRPSRTLPEAIAVNNVEDRQTPPPVPVGRPNRPLTPVNGNTERGSTPPPAVPQTRPIRPLTVAVEELSANPPVPQSRPGRPLSVAVQGTQPPVPSSRPMKPISVLQETTTDSPSLPPPPLPQSRPNRPLTSTSQGTEKSDWIKFDDNDSFSSNSGTESPATVGVLPPPLLPTVSPTMLTPQSVSPVSTGSPATPPPLTGSAPPPLPSRPKVMPALDSAIFQGSIPVAPPRSKKSPSSP</sequence>
<feature type="region of interest" description="Disordered" evidence="1">
    <location>
        <begin position="54"/>
        <end position="371"/>
    </location>
</feature>
<evidence type="ECO:0000313" key="3">
    <source>
        <dbReference type="RefSeq" id="XP_006812957.1"/>
    </source>
</evidence>